<organism evidence="1 2">
    <name type="scientific">Canarypox virus</name>
    <name type="common">CNPV</name>
    <dbReference type="NCBI Taxonomy" id="44088"/>
    <lineage>
        <taxon>Viruses</taxon>
        <taxon>Varidnaviria</taxon>
        <taxon>Bamfordvirae</taxon>
        <taxon>Nucleocytoviricota</taxon>
        <taxon>Pokkesviricetes</taxon>
        <taxon>Chitovirales</taxon>
        <taxon>Poxviridae</taxon>
        <taxon>Chordopoxvirinae</taxon>
        <taxon>Avipoxvirus</taxon>
        <taxon>Avipoxvirus canarypox</taxon>
    </lineage>
</organism>
<dbReference type="Proteomes" id="UP000168164">
    <property type="component" value="Segment"/>
</dbReference>
<sequence length="54" mass="6250">MIKIAIKHNIVSAIKLWILTVTLLMSVFLLRKTSYLYKSILLIIEIDNTCKDTI</sequence>
<dbReference type="GeneID" id="2700129"/>
<proteinExistence type="predicted"/>
<dbReference type="RefSeq" id="NP_955234.1">
    <property type="nucleotide sequence ID" value="NC_005309.1"/>
</dbReference>
<protein>
    <submittedName>
        <fullName evidence="1">Uncharacterized protein CNPV211</fullName>
    </submittedName>
</protein>
<dbReference type="EMBL" id="AY318871">
    <property type="protein sequence ID" value="AAR83557.1"/>
    <property type="molecule type" value="Genomic_DNA"/>
</dbReference>
<evidence type="ECO:0000313" key="1">
    <source>
        <dbReference type="EMBL" id="AAR83557.1"/>
    </source>
</evidence>
<accession>Q6VZD6</accession>
<dbReference type="KEGG" id="vg:2700129"/>
<gene>
    <name evidence="1" type="primary">CNPV211</name>
</gene>
<name>Q6VZD6_CNPV</name>
<reference evidence="1 2" key="1">
    <citation type="journal article" date="2004" name="J. Virol.">
        <title>The genome of canarypox virus.</title>
        <authorList>
            <person name="Tulman E.R."/>
            <person name="Afonso C.L."/>
            <person name="Lu Z."/>
            <person name="Zsak L."/>
            <person name="Kutish G.F."/>
            <person name="Rock D.L."/>
        </authorList>
    </citation>
    <scope>NUCLEOTIDE SEQUENCE [LARGE SCALE GENOMIC DNA]</scope>
    <source>
        <strain evidence="1">ATCC VR-111</strain>
    </source>
</reference>
<keyword evidence="2" id="KW-1185">Reference proteome</keyword>
<organismHost>
    <name type="scientific">Serinus</name>
    <dbReference type="NCBI Taxonomy" id="9134"/>
</organismHost>
<evidence type="ECO:0000313" key="2">
    <source>
        <dbReference type="Proteomes" id="UP000168164"/>
    </source>
</evidence>